<keyword evidence="5" id="KW-0488">Methylation</keyword>
<dbReference type="PANTHER" id="PTHR30093">
    <property type="entry name" value="GENERAL SECRETION PATHWAY PROTEIN G"/>
    <property type="match status" value="1"/>
</dbReference>
<keyword evidence="4" id="KW-1003">Cell membrane</keyword>
<dbReference type="AlphaFoldDB" id="A0A450WZ20"/>
<keyword evidence="6" id="KW-0997">Cell inner membrane</keyword>
<sequence>MKLNAGFTLIEVMVVVVILGILAAIVVPKIMDRPDMARVTKAEQDIRALESALSLYRLDNFRYPTTDEGLGALVSGRSGNGNRKSGGYLARVPKDPWGNEYLYLQPGQHGEIDVYTLGADGQPGGDGFNADIGNWNL</sequence>
<organism evidence="12">
    <name type="scientific">Candidatus Kentrum sp. LPFa</name>
    <dbReference type="NCBI Taxonomy" id="2126335"/>
    <lineage>
        <taxon>Bacteria</taxon>
        <taxon>Pseudomonadati</taxon>
        <taxon>Pseudomonadota</taxon>
        <taxon>Gammaproteobacteria</taxon>
        <taxon>Candidatus Kentrum</taxon>
    </lineage>
</organism>
<dbReference type="Pfam" id="PF07963">
    <property type="entry name" value="N_methyl"/>
    <property type="match status" value="1"/>
</dbReference>
<comment type="similarity">
    <text evidence="2">Belongs to the GSP G family.</text>
</comment>
<evidence type="ECO:0000256" key="9">
    <source>
        <dbReference type="ARBA" id="ARBA00023136"/>
    </source>
</evidence>
<keyword evidence="9 10" id="KW-0472">Membrane</keyword>
<dbReference type="PRINTS" id="PR00813">
    <property type="entry name" value="BCTERIALGSPG"/>
</dbReference>
<evidence type="ECO:0000256" key="5">
    <source>
        <dbReference type="ARBA" id="ARBA00022481"/>
    </source>
</evidence>
<evidence type="ECO:0000256" key="6">
    <source>
        <dbReference type="ARBA" id="ARBA00022519"/>
    </source>
</evidence>
<dbReference type="EMBL" id="CAADFK010000301">
    <property type="protein sequence ID" value="VFK22276.1"/>
    <property type="molecule type" value="Genomic_DNA"/>
</dbReference>
<evidence type="ECO:0000256" key="8">
    <source>
        <dbReference type="ARBA" id="ARBA00022989"/>
    </source>
</evidence>
<dbReference type="PANTHER" id="PTHR30093:SF44">
    <property type="entry name" value="TYPE II SECRETION SYSTEM CORE PROTEIN G"/>
    <property type="match status" value="1"/>
</dbReference>
<dbReference type="Pfam" id="PF08334">
    <property type="entry name" value="T2SSG"/>
    <property type="match status" value="1"/>
</dbReference>
<dbReference type="GO" id="GO:0015627">
    <property type="term" value="C:type II protein secretion system complex"/>
    <property type="evidence" value="ECO:0007669"/>
    <property type="project" value="InterPro"/>
</dbReference>
<evidence type="ECO:0000256" key="10">
    <source>
        <dbReference type="SAM" id="Phobius"/>
    </source>
</evidence>
<gene>
    <name evidence="12" type="ORF">BECKLPF1236B_GA0070989_13012</name>
</gene>
<dbReference type="InterPro" id="IPR045584">
    <property type="entry name" value="Pilin-like"/>
</dbReference>
<name>A0A450WZ20_9GAMM</name>
<dbReference type="NCBIfam" id="TIGR01710">
    <property type="entry name" value="typeII_sec_gspG"/>
    <property type="match status" value="1"/>
</dbReference>
<dbReference type="InterPro" id="IPR013545">
    <property type="entry name" value="T2SS_protein-GspG_C"/>
</dbReference>
<evidence type="ECO:0000259" key="11">
    <source>
        <dbReference type="Pfam" id="PF08334"/>
    </source>
</evidence>
<accession>A0A450WZ20</accession>
<evidence type="ECO:0000256" key="4">
    <source>
        <dbReference type="ARBA" id="ARBA00022475"/>
    </source>
</evidence>
<evidence type="ECO:0000256" key="2">
    <source>
        <dbReference type="ARBA" id="ARBA00009984"/>
    </source>
</evidence>
<reference evidence="12" key="1">
    <citation type="submission" date="2019-02" db="EMBL/GenBank/DDBJ databases">
        <authorList>
            <person name="Gruber-Vodicka R. H."/>
            <person name="Seah K. B. B."/>
        </authorList>
    </citation>
    <scope>NUCLEOTIDE SEQUENCE</scope>
    <source>
        <strain evidence="12">BECK_S313</strain>
    </source>
</reference>
<evidence type="ECO:0000256" key="1">
    <source>
        <dbReference type="ARBA" id="ARBA00004377"/>
    </source>
</evidence>
<dbReference type="SUPFAM" id="SSF54523">
    <property type="entry name" value="Pili subunits"/>
    <property type="match status" value="1"/>
</dbReference>
<dbReference type="Gene3D" id="3.30.700.10">
    <property type="entry name" value="Glycoprotein, Type 4 Pilin"/>
    <property type="match status" value="1"/>
</dbReference>
<dbReference type="GO" id="GO:0005886">
    <property type="term" value="C:plasma membrane"/>
    <property type="evidence" value="ECO:0007669"/>
    <property type="project" value="UniProtKB-SubCell"/>
</dbReference>
<dbReference type="PROSITE" id="PS00409">
    <property type="entry name" value="PROKAR_NTER_METHYL"/>
    <property type="match status" value="1"/>
</dbReference>
<dbReference type="InterPro" id="IPR000983">
    <property type="entry name" value="Bac_GSPG_pilin"/>
</dbReference>
<dbReference type="GO" id="GO:0015628">
    <property type="term" value="P:protein secretion by the type II secretion system"/>
    <property type="evidence" value="ECO:0007669"/>
    <property type="project" value="InterPro"/>
</dbReference>
<comment type="subcellular location">
    <subcellularLocation>
        <location evidence="1">Cell inner membrane</location>
        <topology evidence="1">Single-pass membrane protein</topology>
    </subcellularLocation>
</comment>
<evidence type="ECO:0000313" key="12">
    <source>
        <dbReference type="EMBL" id="VFK22276.1"/>
    </source>
</evidence>
<keyword evidence="8 10" id="KW-1133">Transmembrane helix</keyword>
<feature type="transmembrane region" description="Helical" evidence="10">
    <location>
        <begin position="6"/>
        <end position="27"/>
    </location>
</feature>
<feature type="domain" description="Type II secretion system protein GspG C-terminal" evidence="11">
    <location>
        <begin position="29"/>
        <end position="135"/>
    </location>
</feature>
<keyword evidence="7 10" id="KW-0812">Transmembrane</keyword>
<dbReference type="NCBIfam" id="TIGR02532">
    <property type="entry name" value="IV_pilin_GFxxxE"/>
    <property type="match status" value="1"/>
</dbReference>
<evidence type="ECO:0000256" key="7">
    <source>
        <dbReference type="ARBA" id="ARBA00022692"/>
    </source>
</evidence>
<evidence type="ECO:0000256" key="3">
    <source>
        <dbReference type="ARBA" id="ARBA00020042"/>
    </source>
</evidence>
<dbReference type="InterPro" id="IPR010054">
    <property type="entry name" value="Type2_sec_GspG"/>
</dbReference>
<protein>
    <recommendedName>
        <fullName evidence="3">Type II secretion system core protein G</fullName>
    </recommendedName>
</protein>
<proteinExistence type="inferred from homology"/>
<dbReference type="InterPro" id="IPR012902">
    <property type="entry name" value="N_methyl_site"/>
</dbReference>